<feature type="domain" description="RING-type" evidence="5">
    <location>
        <begin position="241"/>
        <end position="279"/>
    </location>
</feature>
<dbReference type="Gramene" id="KVH89062">
    <property type="protein sequence ID" value="KVH89062"/>
    <property type="gene ID" value="Ccrd_008936"/>
</dbReference>
<dbReference type="InterPro" id="IPR000571">
    <property type="entry name" value="Znf_CCCH"/>
</dbReference>
<protein>
    <recommendedName>
        <fullName evidence="9">Zinc finger, CCCH-type</fullName>
    </recommendedName>
</protein>
<dbReference type="GO" id="GO:0008270">
    <property type="term" value="F:zinc ion binding"/>
    <property type="evidence" value="ECO:0007669"/>
    <property type="project" value="UniProtKB-KW"/>
</dbReference>
<evidence type="ECO:0000313" key="7">
    <source>
        <dbReference type="EMBL" id="KVH89062.1"/>
    </source>
</evidence>
<dbReference type="SMART" id="SM00356">
    <property type="entry name" value="ZnF_C3H1"/>
    <property type="match status" value="1"/>
</dbReference>
<keyword evidence="8" id="KW-1185">Reference proteome</keyword>
<dbReference type="Gene3D" id="4.10.1000.10">
    <property type="entry name" value="Zinc finger, CCCH-type"/>
    <property type="match status" value="1"/>
</dbReference>
<dbReference type="PROSITE" id="PS00518">
    <property type="entry name" value="ZF_RING_1"/>
    <property type="match status" value="1"/>
</dbReference>
<dbReference type="InterPro" id="IPR039971">
    <property type="entry name" value="CWC24-like"/>
</dbReference>
<evidence type="ECO:0000313" key="8">
    <source>
        <dbReference type="Proteomes" id="UP000243975"/>
    </source>
</evidence>
<dbReference type="GO" id="GO:0034247">
    <property type="term" value="P:snoRNA splicing"/>
    <property type="evidence" value="ECO:0007669"/>
    <property type="project" value="TreeGrafter"/>
</dbReference>
<dbReference type="GO" id="GO:0005684">
    <property type="term" value="C:U2-type spliceosomal complex"/>
    <property type="evidence" value="ECO:0007669"/>
    <property type="project" value="TreeGrafter"/>
</dbReference>
<comment type="caution">
    <text evidence="7">The sequence shown here is derived from an EMBL/GenBank/DDBJ whole genome shotgun (WGS) entry which is preliminary data.</text>
</comment>
<dbReference type="SUPFAM" id="SSF90229">
    <property type="entry name" value="CCCH zinc finger"/>
    <property type="match status" value="1"/>
</dbReference>
<sequence>MAENGEEKQEGRIYFRKPLKNNNISIQTKGDEASAVVMKKKLPAPPDNKLHFATSRWFSKQLEKASMFQYDSSKEIQVHNDSRATATLETETEFSRDSRSIRERVLKRADEALKGKQKSNYNDDHKLYKGIHAYTDHKAGFRREQTVSSGFHGPLRAPVHIRTSTRFDYQPDVCKDYKQTGYCGYGDSCKFLHDRGDYKSGWQLENQWNESEKERKRKLAFKDEDDDDDVEDEDDGLPIACFICRDPFVNPVATNCKHYFCEKCALKHHGKKKSCYVCNRPTHGIFNSAHEIRKKMKMGK</sequence>
<feature type="zinc finger region" description="C3H1-type" evidence="4">
    <location>
        <begin position="168"/>
        <end position="196"/>
    </location>
</feature>
<dbReference type="InterPro" id="IPR017907">
    <property type="entry name" value="Znf_RING_CS"/>
</dbReference>
<dbReference type="PROSITE" id="PS50089">
    <property type="entry name" value="ZF_RING_2"/>
    <property type="match status" value="1"/>
</dbReference>
<dbReference type="PANTHER" id="PTHR12930:SF0">
    <property type="entry name" value="RING FINGER PROTEIN 113B"/>
    <property type="match status" value="1"/>
</dbReference>
<dbReference type="Pfam" id="PF00642">
    <property type="entry name" value="zf-CCCH"/>
    <property type="match status" value="1"/>
</dbReference>
<accession>A0A118JSU5</accession>
<feature type="domain" description="C3H1-type" evidence="6">
    <location>
        <begin position="168"/>
        <end position="196"/>
    </location>
</feature>
<reference evidence="7 8" key="1">
    <citation type="journal article" date="2016" name="Sci. Rep.">
        <title>The genome sequence of the outbreeding globe artichoke constructed de novo incorporating a phase-aware low-pass sequencing strategy of F1 progeny.</title>
        <authorList>
            <person name="Scaglione D."/>
            <person name="Reyes-Chin-Wo S."/>
            <person name="Acquadro A."/>
            <person name="Froenicke L."/>
            <person name="Portis E."/>
            <person name="Beitel C."/>
            <person name="Tirone M."/>
            <person name="Mauro R."/>
            <person name="Lo Monaco A."/>
            <person name="Mauromicale G."/>
            <person name="Faccioli P."/>
            <person name="Cattivelli L."/>
            <person name="Rieseberg L."/>
            <person name="Michelmore R."/>
            <person name="Lanteri S."/>
        </authorList>
    </citation>
    <scope>NUCLEOTIDE SEQUENCE [LARGE SCALE GENOMIC DNA]</scope>
    <source>
        <strain evidence="7">2C</strain>
    </source>
</reference>
<dbReference type="InterPro" id="IPR036855">
    <property type="entry name" value="Znf_CCCH_sf"/>
</dbReference>
<evidence type="ECO:0000256" key="3">
    <source>
        <dbReference type="ARBA" id="ARBA00022833"/>
    </source>
</evidence>
<organism evidence="7 8">
    <name type="scientific">Cynara cardunculus var. scolymus</name>
    <name type="common">Globe artichoke</name>
    <name type="synonym">Cynara scolymus</name>
    <dbReference type="NCBI Taxonomy" id="59895"/>
    <lineage>
        <taxon>Eukaryota</taxon>
        <taxon>Viridiplantae</taxon>
        <taxon>Streptophyta</taxon>
        <taxon>Embryophyta</taxon>
        <taxon>Tracheophyta</taxon>
        <taxon>Spermatophyta</taxon>
        <taxon>Magnoliopsida</taxon>
        <taxon>eudicotyledons</taxon>
        <taxon>Gunneridae</taxon>
        <taxon>Pentapetalae</taxon>
        <taxon>asterids</taxon>
        <taxon>campanulids</taxon>
        <taxon>Asterales</taxon>
        <taxon>Asteraceae</taxon>
        <taxon>Carduoideae</taxon>
        <taxon>Cardueae</taxon>
        <taxon>Carduinae</taxon>
        <taxon>Cynara</taxon>
    </lineage>
</organism>
<dbReference type="STRING" id="59895.A0A118JSU5"/>
<dbReference type="InterPro" id="IPR001841">
    <property type="entry name" value="Znf_RING"/>
</dbReference>
<name>A0A118JSU5_CYNCS</name>
<evidence type="ECO:0000259" key="6">
    <source>
        <dbReference type="PROSITE" id="PS50103"/>
    </source>
</evidence>
<dbReference type="FunFam" id="3.30.40.10:FF:000045">
    <property type="entry name" value="RING finger protein 113A"/>
    <property type="match status" value="1"/>
</dbReference>
<dbReference type="CDD" id="cd16539">
    <property type="entry name" value="RING-HC_RNF113A_B"/>
    <property type="match status" value="1"/>
</dbReference>
<dbReference type="Gene3D" id="3.30.40.10">
    <property type="entry name" value="Zinc/RING finger domain, C3HC4 (zinc finger)"/>
    <property type="match status" value="1"/>
</dbReference>
<dbReference type="OrthoDB" id="25761at2759"/>
<evidence type="ECO:0000259" key="5">
    <source>
        <dbReference type="PROSITE" id="PS50089"/>
    </source>
</evidence>
<dbReference type="AlphaFoldDB" id="A0A118JSU5"/>
<dbReference type="OMA" id="FCETCAY"/>
<dbReference type="PROSITE" id="PS50103">
    <property type="entry name" value="ZF_C3H1"/>
    <property type="match status" value="1"/>
</dbReference>
<dbReference type="InterPro" id="IPR013083">
    <property type="entry name" value="Znf_RING/FYVE/PHD"/>
</dbReference>
<keyword evidence="1 4" id="KW-0479">Metal-binding</keyword>
<proteinExistence type="predicted"/>
<keyword evidence="3 4" id="KW-0862">Zinc</keyword>
<dbReference type="Proteomes" id="UP000243975">
    <property type="component" value="Unassembled WGS sequence"/>
</dbReference>
<evidence type="ECO:0000256" key="1">
    <source>
        <dbReference type="ARBA" id="ARBA00022723"/>
    </source>
</evidence>
<evidence type="ECO:0000256" key="4">
    <source>
        <dbReference type="PROSITE-ProRule" id="PRU00723"/>
    </source>
</evidence>
<gene>
    <name evidence="7" type="ORF">Ccrd_008936</name>
</gene>
<dbReference type="Pfam" id="PF13920">
    <property type="entry name" value="zf-C3HC4_3"/>
    <property type="match status" value="1"/>
</dbReference>
<dbReference type="SMART" id="SM00184">
    <property type="entry name" value="RING"/>
    <property type="match status" value="1"/>
</dbReference>
<evidence type="ECO:0000256" key="2">
    <source>
        <dbReference type="ARBA" id="ARBA00022771"/>
    </source>
</evidence>
<keyword evidence="2 4" id="KW-0863">Zinc-finger</keyword>
<dbReference type="SUPFAM" id="SSF57850">
    <property type="entry name" value="RING/U-box"/>
    <property type="match status" value="1"/>
</dbReference>
<dbReference type="EMBL" id="LEKV01005314">
    <property type="protein sequence ID" value="KVH89062.1"/>
    <property type="molecule type" value="Genomic_DNA"/>
</dbReference>
<evidence type="ECO:0008006" key="9">
    <source>
        <dbReference type="Google" id="ProtNLM"/>
    </source>
</evidence>
<dbReference type="PANTHER" id="PTHR12930">
    <property type="entry name" value="ZINC FINGER PROTEIN 183"/>
    <property type="match status" value="1"/>
</dbReference>